<dbReference type="PANTHER" id="PTHR22807">
    <property type="entry name" value="NOP2 YEAST -RELATED NOL1/NOP2/FMU SUN DOMAIN-CONTAINING"/>
    <property type="match status" value="1"/>
</dbReference>
<dbReference type="KEGG" id="sal:Sala_1047"/>
<dbReference type="InterPro" id="IPR006027">
    <property type="entry name" value="NusB_RsmB_TIM44"/>
</dbReference>
<dbReference type="Pfam" id="PF01029">
    <property type="entry name" value="NusB"/>
    <property type="match status" value="1"/>
</dbReference>
<proteinExistence type="inferred from homology"/>
<dbReference type="Pfam" id="PF01189">
    <property type="entry name" value="Methyltr_RsmB-F"/>
    <property type="match status" value="1"/>
</dbReference>
<dbReference type="EMBL" id="CP000356">
    <property type="protein sequence ID" value="ABF52764.1"/>
    <property type="molecule type" value="Genomic_DNA"/>
</dbReference>
<feature type="region of interest" description="Disordered" evidence="6">
    <location>
        <begin position="1"/>
        <end position="25"/>
    </location>
</feature>
<accession>Q1GUA8</accession>
<evidence type="ECO:0000256" key="2">
    <source>
        <dbReference type="ARBA" id="ARBA00022679"/>
    </source>
</evidence>
<protein>
    <submittedName>
        <fullName evidence="8">Fmu (Sun)</fullName>
    </submittedName>
</protein>
<dbReference type="SUPFAM" id="SSF48013">
    <property type="entry name" value="NusB-like"/>
    <property type="match status" value="1"/>
</dbReference>
<comment type="similarity">
    <text evidence="5">Belongs to the class I-like SAM-binding methyltransferase superfamily. RsmB/NOP family.</text>
</comment>
<feature type="binding site" evidence="5">
    <location>
        <position position="315"/>
    </location>
    <ligand>
        <name>S-adenosyl-L-methionine</name>
        <dbReference type="ChEBI" id="CHEBI:59789"/>
    </ligand>
</feature>
<dbReference type="PANTHER" id="PTHR22807:SF61">
    <property type="entry name" value="NOL1_NOP2_SUN FAMILY PROTEIN _ ANTITERMINATION NUSB DOMAIN-CONTAINING PROTEIN"/>
    <property type="match status" value="1"/>
</dbReference>
<evidence type="ECO:0000256" key="1">
    <source>
        <dbReference type="ARBA" id="ARBA00022603"/>
    </source>
</evidence>
<dbReference type="SUPFAM" id="SSF53335">
    <property type="entry name" value="S-adenosyl-L-methionine-dependent methyltransferases"/>
    <property type="match status" value="1"/>
</dbReference>
<keyword evidence="1 5" id="KW-0489">Methyltransferase</keyword>
<evidence type="ECO:0000313" key="8">
    <source>
        <dbReference type="EMBL" id="ABF52764.1"/>
    </source>
</evidence>
<dbReference type="PRINTS" id="PR02008">
    <property type="entry name" value="RCMTFAMILY"/>
</dbReference>
<evidence type="ECO:0000256" key="5">
    <source>
        <dbReference type="PROSITE-ProRule" id="PRU01023"/>
    </source>
</evidence>
<dbReference type="GO" id="GO:0008173">
    <property type="term" value="F:RNA methyltransferase activity"/>
    <property type="evidence" value="ECO:0007669"/>
    <property type="project" value="InterPro"/>
</dbReference>
<dbReference type="Gene3D" id="3.40.50.150">
    <property type="entry name" value="Vaccinia Virus protein VP39"/>
    <property type="match status" value="1"/>
</dbReference>
<reference evidence="8 9" key="1">
    <citation type="journal article" date="2009" name="Proc. Natl. Acad. Sci. U.S.A.">
        <title>The genomic basis of trophic strategy in marine bacteria.</title>
        <authorList>
            <person name="Lauro F.M."/>
            <person name="McDougald D."/>
            <person name="Thomas T."/>
            <person name="Williams T.J."/>
            <person name="Egan S."/>
            <person name="Rice S."/>
            <person name="DeMaere M.Z."/>
            <person name="Ting L."/>
            <person name="Ertan H."/>
            <person name="Johnson J."/>
            <person name="Ferriera S."/>
            <person name="Lapidus A."/>
            <person name="Anderson I."/>
            <person name="Kyrpides N."/>
            <person name="Munk A.C."/>
            <person name="Detter C."/>
            <person name="Han C.S."/>
            <person name="Brown M.V."/>
            <person name="Robb F.T."/>
            <person name="Kjelleberg S."/>
            <person name="Cavicchioli R."/>
        </authorList>
    </citation>
    <scope>NUCLEOTIDE SEQUENCE [LARGE SCALE GENOMIC DNA]</scope>
    <source>
        <strain evidence="9">DSM 13593 / LMG 18877 / RB2256</strain>
    </source>
</reference>
<dbReference type="GO" id="GO:0001510">
    <property type="term" value="P:RNA methylation"/>
    <property type="evidence" value="ECO:0007669"/>
    <property type="project" value="InterPro"/>
</dbReference>
<keyword evidence="2 5" id="KW-0808">Transferase</keyword>
<gene>
    <name evidence="8" type="ordered locus">Sala_1047</name>
</gene>
<dbReference type="InterPro" id="IPR035926">
    <property type="entry name" value="NusB-like_sf"/>
</dbReference>
<dbReference type="InterPro" id="IPR029063">
    <property type="entry name" value="SAM-dependent_MTases_sf"/>
</dbReference>
<dbReference type="InterPro" id="IPR001678">
    <property type="entry name" value="MeTrfase_RsmB-F_NOP2_dom"/>
</dbReference>
<keyword evidence="4 5" id="KW-0694">RNA-binding</keyword>
<evidence type="ECO:0000256" key="6">
    <source>
        <dbReference type="SAM" id="MobiDB-lite"/>
    </source>
</evidence>
<name>Q1GUA8_SPHAL</name>
<evidence type="ECO:0000259" key="7">
    <source>
        <dbReference type="PROSITE" id="PS51686"/>
    </source>
</evidence>
<dbReference type="GO" id="GO:0003723">
    <property type="term" value="F:RNA binding"/>
    <property type="evidence" value="ECO:0007669"/>
    <property type="project" value="UniProtKB-UniRule"/>
</dbReference>
<keyword evidence="3 5" id="KW-0949">S-adenosyl-L-methionine</keyword>
<dbReference type="Proteomes" id="UP000006578">
    <property type="component" value="Chromosome"/>
</dbReference>
<dbReference type="CDD" id="cd02440">
    <property type="entry name" value="AdoMet_MTases"/>
    <property type="match status" value="1"/>
</dbReference>
<dbReference type="InterPro" id="IPR049560">
    <property type="entry name" value="MeTrfase_RsmB-F_NOP2_cat"/>
</dbReference>
<feature type="domain" description="SAM-dependent MTase RsmB/NOP-type" evidence="7">
    <location>
        <begin position="153"/>
        <end position="435"/>
    </location>
</feature>
<dbReference type="HOGENOM" id="CLU_005316_0_4_5"/>
<organism evidence="8 9">
    <name type="scientific">Sphingopyxis alaskensis (strain DSM 13593 / LMG 18877 / RB2256)</name>
    <name type="common">Sphingomonas alaskensis</name>
    <dbReference type="NCBI Taxonomy" id="317655"/>
    <lineage>
        <taxon>Bacteria</taxon>
        <taxon>Pseudomonadati</taxon>
        <taxon>Pseudomonadota</taxon>
        <taxon>Alphaproteobacteria</taxon>
        <taxon>Sphingomonadales</taxon>
        <taxon>Sphingomonadaceae</taxon>
        <taxon>Sphingopyxis</taxon>
    </lineage>
</organism>
<feature type="binding site" evidence="5">
    <location>
        <position position="299"/>
    </location>
    <ligand>
        <name>S-adenosyl-L-methionine</name>
        <dbReference type="ChEBI" id="CHEBI:59789"/>
    </ligand>
</feature>
<dbReference type="GO" id="GO:0006355">
    <property type="term" value="P:regulation of DNA-templated transcription"/>
    <property type="evidence" value="ECO:0007669"/>
    <property type="project" value="InterPro"/>
</dbReference>
<dbReference type="InterPro" id="IPR023267">
    <property type="entry name" value="RCMT"/>
</dbReference>
<feature type="binding site" evidence="5">
    <location>
        <begin position="252"/>
        <end position="258"/>
    </location>
    <ligand>
        <name>S-adenosyl-L-methionine</name>
        <dbReference type="ChEBI" id="CHEBI:59789"/>
    </ligand>
</feature>
<dbReference type="Gene3D" id="1.10.940.10">
    <property type="entry name" value="NusB-like"/>
    <property type="match status" value="1"/>
</dbReference>
<evidence type="ECO:0000256" key="4">
    <source>
        <dbReference type="ARBA" id="ARBA00022884"/>
    </source>
</evidence>
<dbReference type="PROSITE" id="PS51686">
    <property type="entry name" value="SAM_MT_RSMB_NOP"/>
    <property type="match status" value="1"/>
</dbReference>
<dbReference type="eggNOG" id="COG0144">
    <property type="taxonomic scope" value="Bacteria"/>
</dbReference>
<feature type="compositionally biased region" description="Basic and acidic residues" evidence="6">
    <location>
        <begin position="1"/>
        <end position="10"/>
    </location>
</feature>
<feature type="active site" description="Nucleophile" evidence="5">
    <location>
        <position position="368"/>
    </location>
</feature>
<sequence>MPRPVMADRRSSRRRPRGEADPPGLAPRRAALRLLDAIVRRGDPLDVAMHAAAQGLVGADRAFAVAIASEALRWMTDIDALVDGATAQPLPDDVKSRAVLRIALAQLLVLKSPGHAVVATALPLVDGGPRRLVHAILSRAQKEKWELPARASLPPAAAERWTAQWGATMIEAAAESWSVPPPIDLSFAAEPAPDEWPDAVALAPRHRRLPRGQAVEAMPGFAEGGWWVQDLAASLPARLLGAGAGRTILDLCAAPGGKTMQLAAANWAVTAVDSSARRLERLRANLTRTGLAATIVQGDIRTWEPDAAADAVLLDAPCSATGIFRRHPDVIHRIEPRQIEEMATLQAGLLARAAKWVKPGGTLVYATCSLERAEGEDQVAAFLDAHRGWAIDAARPDELATGITPDINGCVRTLPGQIADAGGLDGFFIARLRAPDA</sequence>
<evidence type="ECO:0000313" key="9">
    <source>
        <dbReference type="Proteomes" id="UP000006578"/>
    </source>
</evidence>
<evidence type="ECO:0000256" key="3">
    <source>
        <dbReference type="ARBA" id="ARBA00022691"/>
    </source>
</evidence>
<dbReference type="AlphaFoldDB" id="Q1GUA8"/>
<feature type="binding site" evidence="5">
    <location>
        <position position="273"/>
    </location>
    <ligand>
        <name>S-adenosyl-L-methionine</name>
        <dbReference type="ChEBI" id="CHEBI:59789"/>
    </ligand>
</feature>
<keyword evidence="9" id="KW-1185">Reference proteome</keyword>
<dbReference type="STRING" id="317655.Sala_1047"/>